<sequence length="428" mass="46699">MAFTQFILDRPYIPYIMRGGITISSCCQHSLRHRLASPVYIFPPRRCLSSGPIVNHIKLYTSTSFNNENGATDDSPSKLKPRYPSYLGIPPSYPTPDDTILNRQQRVVRSAKRGKAITAELLGAKYLAAEGRTDANFCVKPFVFSAKLAWIALVYGSLIGGAGILLLSLYPKHDITIEGGGARKQHHLYAVSITVASISAVLFASKVLIPRLRPVLVKYGYINTPVFALIRGQSTRLSPHTSLIVSHFSHRSCATFVTSTLLFALFAAETEYLVNSTALILALIGGVSASCFSASFLPVMLGGRTIAVLSPVSGSYALACSALGFVSTFEDAGDIPRVLFYVLLAGSAFRVLAKSKATTSKRQCCSAAFLLGGLLGGRLVGQIPDIILFTRELWNKKTWALALENMEATTWTYNRRQFWGMHLTDQES</sequence>
<dbReference type="Proteomes" id="UP001433508">
    <property type="component" value="Unassembled WGS sequence"/>
</dbReference>
<name>A0ACC3SSQ6_LIPKO</name>
<comment type="caution">
    <text evidence="1">The sequence shown here is derived from an EMBL/GenBank/DDBJ whole genome shotgun (WGS) entry which is preliminary data.</text>
</comment>
<evidence type="ECO:0000313" key="1">
    <source>
        <dbReference type="EMBL" id="KAK9234632.1"/>
    </source>
</evidence>
<evidence type="ECO:0000313" key="2">
    <source>
        <dbReference type="Proteomes" id="UP001433508"/>
    </source>
</evidence>
<accession>A0ACC3SSQ6</accession>
<dbReference type="EMBL" id="MU971459">
    <property type="protein sequence ID" value="KAK9234632.1"/>
    <property type="molecule type" value="Genomic_DNA"/>
</dbReference>
<reference evidence="2" key="1">
    <citation type="journal article" date="2024" name="Front. Bioeng. Biotechnol.">
        <title>Genome-scale model development and genomic sequencing of the oleaginous clade Lipomyces.</title>
        <authorList>
            <person name="Czajka J.J."/>
            <person name="Han Y."/>
            <person name="Kim J."/>
            <person name="Mondo S.J."/>
            <person name="Hofstad B.A."/>
            <person name="Robles A."/>
            <person name="Haridas S."/>
            <person name="Riley R."/>
            <person name="LaButti K."/>
            <person name="Pangilinan J."/>
            <person name="Andreopoulos W."/>
            <person name="Lipzen A."/>
            <person name="Yan J."/>
            <person name="Wang M."/>
            <person name="Ng V."/>
            <person name="Grigoriev I.V."/>
            <person name="Spatafora J.W."/>
            <person name="Magnuson J.K."/>
            <person name="Baker S.E."/>
            <person name="Pomraning K.R."/>
        </authorList>
    </citation>
    <scope>NUCLEOTIDE SEQUENCE [LARGE SCALE GENOMIC DNA]</scope>
    <source>
        <strain evidence="2">CBS 7786</strain>
    </source>
</reference>
<organism evidence="1 2">
    <name type="scientific">Lipomyces kononenkoae</name>
    <name type="common">Yeast</name>
    <dbReference type="NCBI Taxonomy" id="34357"/>
    <lineage>
        <taxon>Eukaryota</taxon>
        <taxon>Fungi</taxon>
        <taxon>Dikarya</taxon>
        <taxon>Ascomycota</taxon>
        <taxon>Saccharomycotina</taxon>
        <taxon>Lipomycetes</taxon>
        <taxon>Lipomycetales</taxon>
        <taxon>Lipomycetaceae</taxon>
        <taxon>Lipomyces</taxon>
    </lineage>
</organism>
<proteinExistence type="predicted"/>
<gene>
    <name evidence="1" type="ORF">V1525DRAFT_412457</name>
</gene>
<protein>
    <submittedName>
        <fullName evidence="1">Uncharacterized protein</fullName>
    </submittedName>
</protein>
<keyword evidence="2" id="KW-1185">Reference proteome</keyword>